<comment type="caution">
    <text evidence="2">The sequence shown here is derived from an EMBL/GenBank/DDBJ whole genome shotgun (WGS) entry which is preliminary data.</text>
</comment>
<organism evidence="2 3">
    <name type="scientific">Prunus yedoensis var. nudiflora</name>
    <dbReference type="NCBI Taxonomy" id="2094558"/>
    <lineage>
        <taxon>Eukaryota</taxon>
        <taxon>Viridiplantae</taxon>
        <taxon>Streptophyta</taxon>
        <taxon>Embryophyta</taxon>
        <taxon>Tracheophyta</taxon>
        <taxon>Spermatophyta</taxon>
        <taxon>Magnoliopsida</taxon>
        <taxon>eudicotyledons</taxon>
        <taxon>Gunneridae</taxon>
        <taxon>Pentapetalae</taxon>
        <taxon>rosids</taxon>
        <taxon>fabids</taxon>
        <taxon>Rosales</taxon>
        <taxon>Rosaceae</taxon>
        <taxon>Amygdaloideae</taxon>
        <taxon>Amygdaleae</taxon>
        <taxon>Prunus</taxon>
    </lineage>
</organism>
<keyword evidence="1" id="KW-0812">Transmembrane</keyword>
<feature type="transmembrane region" description="Helical" evidence="1">
    <location>
        <begin position="641"/>
        <end position="668"/>
    </location>
</feature>
<name>A0A314XKA3_PRUYE</name>
<protein>
    <submittedName>
        <fullName evidence="2">UPF0481 protein</fullName>
    </submittedName>
</protein>
<reference evidence="2 3" key="1">
    <citation type="submission" date="2018-02" db="EMBL/GenBank/DDBJ databases">
        <title>Draft genome of wild Prunus yedoensis var. nudiflora.</title>
        <authorList>
            <person name="Baek S."/>
            <person name="Kim J.-H."/>
            <person name="Choi K."/>
            <person name="Kim G.-B."/>
            <person name="Cho A."/>
            <person name="Jang H."/>
            <person name="Shin C.-H."/>
            <person name="Yu H.-J."/>
            <person name="Mun J.-H."/>
        </authorList>
    </citation>
    <scope>NUCLEOTIDE SEQUENCE [LARGE SCALE GENOMIC DNA]</scope>
    <source>
        <strain evidence="3">cv. Jeju island</strain>
        <tissue evidence="2">Leaf</tissue>
    </source>
</reference>
<evidence type="ECO:0000313" key="2">
    <source>
        <dbReference type="EMBL" id="PQP92526.1"/>
    </source>
</evidence>
<dbReference type="STRING" id="2094558.A0A314XKA3"/>
<dbReference type="PANTHER" id="PTHR31170:SF17">
    <property type="match status" value="1"/>
</dbReference>
<dbReference type="AlphaFoldDB" id="A0A314XKA3"/>
<keyword evidence="1" id="KW-0472">Membrane</keyword>
<dbReference type="Proteomes" id="UP000250321">
    <property type="component" value="Unassembled WGS sequence"/>
</dbReference>
<keyword evidence="1" id="KW-1133">Transmembrane helix</keyword>
<dbReference type="PANTHER" id="PTHR31170">
    <property type="entry name" value="BNAC04G53230D PROTEIN"/>
    <property type="match status" value="1"/>
</dbReference>
<evidence type="ECO:0000256" key="1">
    <source>
        <dbReference type="SAM" id="Phobius"/>
    </source>
</evidence>
<gene>
    <name evidence="2" type="ORF">Pyn_25432</name>
</gene>
<dbReference type="OrthoDB" id="672127at2759"/>
<keyword evidence="3" id="KW-1185">Reference proteome</keyword>
<dbReference type="InterPro" id="IPR004158">
    <property type="entry name" value="DUF247_pln"/>
</dbReference>
<evidence type="ECO:0000313" key="3">
    <source>
        <dbReference type="Proteomes" id="UP000250321"/>
    </source>
</evidence>
<dbReference type="Pfam" id="PF03140">
    <property type="entry name" value="DUF247"/>
    <property type="match status" value="3"/>
</dbReference>
<sequence>MEECNQAGPNDTINMPYVPLETSLREELDSLPALSSSCCIYRVPDDIRRLEEKAYTPQVISIGPLHHGKEGLEAMEEQKKRYLRDFIRRTEVSLKDYIKKIRDQEARLRSCYAEPIKFSSDEFVKIILVDAAFTIEFLLRFNLKESGHDGDRLLNKPWMFRDAGELKTLNIPSIKEMHQAGVKIKVGSSKNLVDIQFANGTLIIPKIMITGDKLRTLGNVIAFEQCHCMEDNYLNDYVSIMGRFANTPKDAELLIEFGIFETAGTTSVVSSMITKLASEALFFVDRFCYATLCEELNNFCRSSWNTWKANLRQNYFNTPWASISVIAAVVLLTLTLIQTEHFWETSSNSGPHQIKDPRKALDAAFIIEVLLRYRFHELQDENDRIFNKPWMLQDVWPDMRLLENQLPFFILEELFDPDKIKVSSNNNNIERLSILNLCHNFFKTLMHIEGTDGNMEKLCASKVEHFVVFCRNLYLPPPLKPHAKGPLETLNTPSITELHRAGVKFKVGSPKNLFDIQFANGILEIPKLAISDETELTIRNLLAFEQCHCMENYINDYVVIMDRFVNTAKDVELLVKHGIVENRLGDSSGGSTLINNLADGVIVDSNDFYFAILCEDLNEYCRTSWHKWQANLRQNYCNTPWATISIAAAICLLILTFIQAVCSVISALPSKRRE</sequence>
<accession>A0A314XKA3</accession>
<dbReference type="EMBL" id="PJQY01002563">
    <property type="protein sequence ID" value="PQP92526.1"/>
    <property type="molecule type" value="Genomic_DNA"/>
</dbReference>
<proteinExistence type="predicted"/>